<dbReference type="RefSeq" id="WP_057815959.1">
    <property type="nucleotide sequence ID" value="NZ_CP040736.1"/>
</dbReference>
<dbReference type="Pfam" id="PF06605">
    <property type="entry name" value="Prophage_tail"/>
    <property type="match status" value="1"/>
</dbReference>
<dbReference type="Gene3D" id="6.20.110.10">
    <property type="match status" value="1"/>
</dbReference>
<organism evidence="4 5">
    <name type="scientific">Companilactobacillus futsaii</name>
    <dbReference type="NCBI Taxonomy" id="938155"/>
    <lineage>
        <taxon>Bacteria</taxon>
        <taxon>Bacillati</taxon>
        <taxon>Bacillota</taxon>
        <taxon>Bacilli</taxon>
        <taxon>Lactobacillales</taxon>
        <taxon>Lactobacillaceae</taxon>
        <taxon>Companilactobacillus</taxon>
    </lineage>
</organism>
<dbReference type="InterPro" id="IPR044051">
    <property type="entry name" value="Prophage_tail_N"/>
</dbReference>
<evidence type="ECO:0008006" key="6">
    <source>
        <dbReference type="Google" id="ProtNLM"/>
    </source>
</evidence>
<evidence type="ECO:0000259" key="3">
    <source>
        <dbReference type="Pfam" id="PF18994"/>
    </source>
</evidence>
<dbReference type="AlphaFoldDB" id="A0A5B7SYU7"/>
<dbReference type="Pfam" id="PF18994">
    <property type="entry name" value="Prophage_tailD1"/>
    <property type="match status" value="1"/>
</dbReference>
<proteinExistence type="predicted"/>
<dbReference type="KEGG" id="lft:FG051_05490"/>
<feature type="compositionally biased region" description="Polar residues" evidence="1">
    <location>
        <begin position="372"/>
        <end position="384"/>
    </location>
</feature>
<feature type="region of interest" description="Disordered" evidence="1">
    <location>
        <begin position="206"/>
        <end position="238"/>
    </location>
</feature>
<dbReference type="STRING" id="1423818.FC88_GL001784"/>
<protein>
    <recommendedName>
        <fullName evidence="6">Prophage tail endopeptidase domain-containing protein</fullName>
    </recommendedName>
</protein>
<dbReference type="Proteomes" id="UP000310673">
    <property type="component" value="Chromosome"/>
</dbReference>
<evidence type="ECO:0000313" key="4">
    <source>
        <dbReference type="EMBL" id="QCX24593.1"/>
    </source>
</evidence>
<evidence type="ECO:0000259" key="2">
    <source>
        <dbReference type="Pfam" id="PF06605"/>
    </source>
</evidence>
<gene>
    <name evidence="4" type="ORF">FG051_05490</name>
</gene>
<feature type="compositionally biased region" description="Low complexity" evidence="1">
    <location>
        <begin position="206"/>
        <end position="221"/>
    </location>
</feature>
<evidence type="ECO:0000313" key="5">
    <source>
        <dbReference type="Proteomes" id="UP000310673"/>
    </source>
</evidence>
<accession>A0A5B7SYU7</accession>
<dbReference type="InterPro" id="IPR010572">
    <property type="entry name" value="Tail_dom"/>
</dbReference>
<dbReference type="Gene3D" id="3.55.50.40">
    <property type="match status" value="1"/>
</dbReference>
<reference evidence="4 5" key="1">
    <citation type="submission" date="2019-05" db="EMBL/GenBank/DDBJ databases">
        <title>Genome Sequence of Lactobacillus futsaii Y97, a Potential Probiotic Strain Isolated from the Futsai of Taiwan.</title>
        <authorList>
            <person name="Du X."/>
        </authorList>
    </citation>
    <scope>NUCLEOTIDE SEQUENCE [LARGE SCALE GENOMIC DNA]</scope>
    <source>
        <strain evidence="4 5">Y97</strain>
    </source>
</reference>
<feature type="domain" description="Tail spike" evidence="2">
    <location>
        <begin position="89"/>
        <end position="355"/>
    </location>
</feature>
<evidence type="ECO:0000256" key="1">
    <source>
        <dbReference type="SAM" id="MobiDB-lite"/>
    </source>
</evidence>
<name>A0A5B7SYU7_9LACO</name>
<dbReference type="EMBL" id="CP040736">
    <property type="protein sequence ID" value="QCX24593.1"/>
    <property type="molecule type" value="Genomic_DNA"/>
</dbReference>
<feature type="domain" description="Prophage endopeptidase tail N-terminal" evidence="3">
    <location>
        <begin position="2"/>
        <end position="82"/>
    </location>
</feature>
<feature type="region of interest" description="Disordered" evidence="1">
    <location>
        <begin position="371"/>
        <end position="393"/>
    </location>
</feature>
<sequence>MLYISDLAGNQEPLLVSDVHITQQLNTVEQLDFTTINIPDNESAYKMLQPRSIITVPETGEQYRISENDGTTFGNNYQRTITGLQVLQDLDDHLIMDKLTGSQSLDSTMQFLTKGTKFTYTIHDSFDNFDFGEDGIGQEKALGLFTDTVMNDFKFEFKAHGYHIDIYKSLGEHNAFVYVSGSDIYTLADTGDYTQIRTHIYGVGKTTETTTENSSDSSQSSDSDDSSDDTDSTTTSSTVKAEYTSPFAKVYGVIDDDLFTDDNATTEDQLIQEMKAKLKDYPSIQYTANVNKFETNNPTDKLNDPTIGNWGYLKDRNDIDVETRVIQKDLYPQSNQEDTLTFGNFMLDPNKMIAQLQSNRMTDTKAIKELQSKQSNADVNSQFDVTKVGEVDD</sequence>
<feature type="compositionally biased region" description="Acidic residues" evidence="1">
    <location>
        <begin position="222"/>
        <end position="231"/>
    </location>
</feature>